<evidence type="ECO:0000313" key="8">
    <source>
        <dbReference type="Proteomes" id="UP000260814"/>
    </source>
</evidence>
<proteinExistence type="predicted"/>
<evidence type="ECO:0000259" key="6">
    <source>
        <dbReference type="Pfam" id="PF03738"/>
    </source>
</evidence>
<evidence type="ECO:0000256" key="2">
    <source>
        <dbReference type="ARBA" id="ARBA00022723"/>
    </source>
</evidence>
<dbReference type="EMBL" id="QSTW01000043">
    <property type="protein sequence ID" value="RGM84428.1"/>
    <property type="molecule type" value="Genomic_DNA"/>
</dbReference>
<evidence type="ECO:0000256" key="3">
    <source>
        <dbReference type="ARBA" id="ARBA00022741"/>
    </source>
</evidence>
<sequence length="368" mass="42769">MKRIAIKPRENYQKKIENMGFNFHTDYWKENAYYSFTMKEIEEIEKATNMCYAMYVDAVQHVIDYNLFHKLCIPAGMEHAIRQSWERDDLSLYGRFDFAMIDGVPKLLEFNADTPTSLLEASVVQWKWKEDLFKDSDQFNAIHESLVQSFKDIQDRYRMERYHFVCCRENVEDEETLQYLVAAAMEAGLNTAEIEMEQLNLDEGAFYDPSGERIRCCFKLYPWEWMMNESQEGCTADILWLEPMWKSLMSNKAMLPILSELYPDSPYILKCTDHLTPGMKNYCKKPVFSREGANVTLVKDGQVIEQTGGDYGEEGYVYQEMVEIPSFDGKYPVIGSWVIGGLSAGMGIRETSSKVTDNLSEFIPHIIE</sequence>
<keyword evidence="5" id="KW-0460">Magnesium</keyword>
<organism evidence="7 8">
    <name type="scientific">Phocaeicola plebeius</name>
    <dbReference type="NCBI Taxonomy" id="310297"/>
    <lineage>
        <taxon>Bacteria</taxon>
        <taxon>Pseudomonadati</taxon>
        <taxon>Bacteroidota</taxon>
        <taxon>Bacteroidia</taxon>
        <taxon>Bacteroidales</taxon>
        <taxon>Bacteroidaceae</taxon>
        <taxon>Phocaeicola</taxon>
    </lineage>
</organism>
<dbReference type="GO" id="GO:0016874">
    <property type="term" value="F:ligase activity"/>
    <property type="evidence" value="ECO:0007669"/>
    <property type="project" value="UniProtKB-KW"/>
</dbReference>
<feature type="domain" description="Glutathionylspermidine synthase pre-ATP-grasp-like" evidence="6">
    <location>
        <begin position="13"/>
        <end position="367"/>
    </location>
</feature>
<dbReference type="GO" id="GO:0046872">
    <property type="term" value="F:metal ion binding"/>
    <property type="evidence" value="ECO:0007669"/>
    <property type="project" value="UniProtKB-KW"/>
</dbReference>
<name>A0A3E4Z3N5_9BACT</name>
<dbReference type="SUPFAM" id="SSF52440">
    <property type="entry name" value="PreATP-grasp domain"/>
    <property type="match status" value="1"/>
</dbReference>
<dbReference type="SUPFAM" id="SSF56059">
    <property type="entry name" value="Glutathione synthetase ATP-binding domain-like"/>
    <property type="match status" value="1"/>
</dbReference>
<gene>
    <name evidence="7" type="ORF">DXB87_17140</name>
</gene>
<keyword evidence="3" id="KW-0547">Nucleotide-binding</keyword>
<keyword evidence="4" id="KW-0067">ATP-binding</keyword>
<evidence type="ECO:0000256" key="4">
    <source>
        <dbReference type="ARBA" id="ARBA00022840"/>
    </source>
</evidence>
<dbReference type="RefSeq" id="WP_117703059.1">
    <property type="nucleotide sequence ID" value="NZ_QSTW01000043.1"/>
</dbReference>
<dbReference type="Pfam" id="PF03738">
    <property type="entry name" value="GSP_synth"/>
    <property type="match status" value="1"/>
</dbReference>
<accession>A0A3E4Z3N5</accession>
<keyword evidence="1" id="KW-0436">Ligase</keyword>
<dbReference type="InterPro" id="IPR016185">
    <property type="entry name" value="PreATP-grasp_dom_sf"/>
</dbReference>
<reference evidence="7 8" key="1">
    <citation type="submission" date="2018-08" db="EMBL/GenBank/DDBJ databases">
        <title>A genome reference for cultivated species of the human gut microbiota.</title>
        <authorList>
            <person name="Zou Y."/>
            <person name="Xue W."/>
            <person name="Luo G."/>
        </authorList>
    </citation>
    <scope>NUCLEOTIDE SEQUENCE [LARGE SCALE GENOMIC DNA]</scope>
    <source>
        <strain evidence="7 8">OM06-2</strain>
    </source>
</reference>
<dbReference type="Proteomes" id="UP000260814">
    <property type="component" value="Unassembled WGS sequence"/>
</dbReference>
<evidence type="ECO:0000256" key="1">
    <source>
        <dbReference type="ARBA" id="ARBA00022598"/>
    </source>
</evidence>
<protein>
    <submittedName>
        <fullName evidence="7">Glutathionylspermidine synthase family protein</fullName>
    </submittedName>
</protein>
<keyword evidence="2" id="KW-0479">Metal-binding</keyword>
<dbReference type="AlphaFoldDB" id="A0A3E4Z3N5"/>
<dbReference type="InterPro" id="IPR005494">
    <property type="entry name" value="GSPS_pre-ATP-grasp-like_dom"/>
</dbReference>
<evidence type="ECO:0000313" key="7">
    <source>
        <dbReference type="EMBL" id="RGM84428.1"/>
    </source>
</evidence>
<dbReference type="GO" id="GO:0005524">
    <property type="term" value="F:ATP binding"/>
    <property type="evidence" value="ECO:0007669"/>
    <property type="project" value="UniProtKB-KW"/>
</dbReference>
<comment type="caution">
    <text evidence="7">The sequence shown here is derived from an EMBL/GenBank/DDBJ whole genome shotgun (WGS) entry which is preliminary data.</text>
</comment>
<evidence type="ECO:0000256" key="5">
    <source>
        <dbReference type="ARBA" id="ARBA00022842"/>
    </source>
</evidence>
<dbReference type="Gene3D" id="3.30.1490.330">
    <property type="match status" value="1"/>
</dbReference>